<evidence type="ECO:0000256" key="1">
    <source>
        <dbReference type="ARBA" id="ARBA00007090"/>
    </source>
</evidence>
<accession>A0A937RR68</accession>
<evidence type="ECO:0000256" key="2">
    <source>
        <dbReference type="ARBA" id="ARBA00007739"/>
    </source>
</evidence>
<evidence type="ECO:0000256" key="8">
    <source>
        <dbReference type="ARBA" id="ARBA00022960"/>
    </source>
</evidence>
<keyword evidence="8" id="KW-0133">Cell shape</keyword>
<dbReference type="Proteomes" id="UP000604475">
    <property type="component" value="Unassembled WGS sequence"/>
</dbReference>
<keyword evidence="11" id="KW-0961">Cell wall biogenesis/degradation</keyword>
<dbReference type="Gene3D" id="3.40.710.10">
    <property type="entry name" value="DD-peptidase/beta-lactamase superfamily"/>
    <property type="match status" value="1"/>
</dbReference>
<dbReference type="Pfam" id="PF00912">
    <property type="entry name" value="Transgly"/>
    <property type="match status" value="1"/>
</dbReference>
<keyword evidence="6" id="KW-0808">Transferase</keyword>
<feature type="region of interest" description="Disordered" evidence="14">
    <location>
        <begin position="26"/>
        <end position="89"/>
    </location>
</feature>
<evidence type="ECO:0000259" key="17">
    <source>
        <dbReference type="Pfam" id="PF00912"/>
    </source>
</evidence>
<keyword evidence="5" id="KW-0328">Glycosyltransferase</keyword>
<evidence type="ECO:0000256" key="13">
    <source>
        <dbReference type="ARBA" id="ARBA00049902"/>
    </source>
</evidence>
<dbReference type="Pfam" id="PF00905">
    <property type="entry name" value="Transpeptidase"/>
    <property type="match status" value="1"/>
</dbReference>
<evidence type="ECO:0000256" key="15">
    <source>
        <dbReference type="SAM" id="Phobius"/>
    </source>
</evidence>
<dbReference type="Gene3D" id="1.10.3810.10">
    <property type="entry name" value="Biosynthetic peptidoglycan transglycosylase-like"/>
    <property type="match status" value="1"/>
</dbReference>
<feature type="transmembrane region" description="Helical" evidence="15">
    <location>
        <begin position="113"/>
        <end position="139"/>
    </location>
</feature>
<dbReference type="GO" id="GO:0071555">
    <property type="term" value="P:cell wall organization"/>
    <property type="evidence" value="ECO:0007669"/>
    <property type="project" value="UniProtKB-KW"/>
</dbReference>
<dbReference type="PANTHER" id="PTHR32282:SF33">
    <property type="entry name" value="PEPTIDOGLYCAN GLYCOSYLTRANSFERASE"/>
    <property type="match status" value="1"/>
</dbReference>
<keyword evidence="3" id="KW-0121">Carboxypeptidase</keyword>
<evidence type="ECO:0000256" key="9">
    <source>
        <dbReference type="ARBA" id="ARBA00022984"/>
    </source>
</evidence>
<dbReference type="AlphaFoldDB" id="A0A937RR68"/>
<proteinExistence type="inferred from homology"/>
<comment type="similarity">
    <text evidence="2">In the N-terminal section; belongs to the glycosyltransferase 51 family.</text>
</comment>
<protein>
    <submittedName>
        <fullName evidence="18">Penicillin-binding protein</fullName>
    </submittedName>
</protein>
<evidence type="ECO:0000256" key="6">
    <source>
        <dbReference type="ARBA" id="ARBA00022679"/>
    </source>
</evidence>
<dbReference type="InterPro" id="IPR001460">
    <property type="entry name" value="PCN-bd_Tpept"/>
</dbReference>
<evidence type="ECO:0000256" key="5">
    <source>
        <dbReference type="ARBA" id="ARBA00022676"/>
    </source>
</evidence>
<evidence type="ECO:0000313" key="19">
    <source>
        <dbReference type="Proteomes" id="UP000604475"/>
    </source>
</evidence>
<dbReference type="InterPro" id="IPR012338">
    <property type="entry name" value="Beta-lactam/transpept-like"/>
</dbReference>
<dbReference type="InterPro" id="IPR050396">
    <property type="entry name" value="Glycosyltr_51/Transpeptidase"/>
</dbReference>
<comment type="catalytic activity">
    <reaction evidence="12">
        <text>Preferential cleavage: (Ac)2-L-Lys-D-Ala-|-D-Ala. Also transpeptidation of peptidyl-alanyl moieties that are N-acyl substituents of D-alanine.</text>
        <dbReference type="EC" id="3.4.16.4"/>
    </reaction>
</comment>
<evidence type="ECO:0000256" key="10">
    <source>
        <dbReference type="ARBA" id="ARBA00023268"/>
    </source>
</evidence>
<feature type="domain" description="Penicillin-binding protein transpeptidase" evidence="16">
    <location>
        <begin position="459"/>
        <end position="734"/>
    </location>
</feature>
<dbReference type="GO" id="GO:0009252">
    <property type="term" value="P:peptidoglycan biosynthetic process"/>
    <property type="evidence" value="ECO:0007669"/>
    <property type="project" value="UniProtKB-KW"/>
</dbReference>
<dbReference type="GO" id="GO:0008955">
    <property type="term" value="F:peptidoglycan glycosyltransferase activity"/>
    <property type="evidence" value="ECO:0007669"/>
    <property type="project" value="UniProtKB-EC"/>
</dbReference>
<dbReference type="PANTHER" id="PTHR32282">
    <property type="entry name" value="BINDING PROTEIN TRANSPEPTIDASE, PUTATIVE-RELATED"/>
    <property type="match status" value="1"/>
</dbReference>
<evidence type="ECO:0000256" key="14">
    <source>
        <dbReference type="SAM" id="MobiDB-lite"/>
    </source>
</evidence>
<evidence type="ECO:0000256" key="4">
    <source>
        <dbReference type="ARBA" id="ARBA00022670"/>
    </source>
</evidence>
<dbReference type="InterPro" id="IPR001264">
    <property type="entry name" value="Glyco_trans_51"/>
</dbReference>
<reference evidence="18" key="1">
    <citation type="submission" date="2020-12" db="EMBL/GenBank/DDBJ databases">
        <title>Genomic characterization of non-nitrogen-fixing Frankia strains.</title>
        <authorList>
            <person name="Carlos-Shanley C."/>
            <person name="Guerra T."/>
            <person name="Hahn D."/>
        </authorList>
    </citation>
    <scope>NUCLEOTIDE SEQUENCE</scope>
    <source>
        <strain evidence="18">CN6</strain>
    </source>
</reference>
<dbReference type="SUPFAM" id="SSF53955">
    <property type="entry name" value="Lysozyme-like"/>
    <property type="match status" value="1"/>
</dbReference>
<organism evidence="18 19">
    <name type="scientific">Frankia nepalensis</name>
    <dbReference type="NCBI Taxonomy" id="1836974"/>
    <lineage>
        <taxon>Bacteria</taxon>
        <taxon>Bacillati</taxon>
        <taxon>Actinomycetota</taxon>
        <taxon>Actinomycetes</taxon>
        <taxon>Frankiales</taxon>
        <taxon>Frankiaceae</taxon>
        <taxon>Frankia</taxon>
    </lineage>
</organism>
<evidence type="ECO:0000256" key="11">
    <source>
        <dbReference type="ARBA" id="ARBA00023316"/>
    </source>
</evidence>
<gene>
    <name evidence="18" type="ORF">I7412_25535</name>
</gene>
<keyword evidence="10" id="KW-0511">Multifunctional enzyme</keyword>
<dbReference type="InterPro" id="IPR023346">
    <property type="entry name" value="Lysozyme-like_dom_sf"/>
</dbReference>
<evidence type="ECO:0000259" key="16">
    <source>
        <dbReference type="Pfam" id="PF00905"/>
    </source>
</evidence>
<keyword evidence="15" id="KW-0812">Transmembrane</keyword>
<evidence type="ECO:0000256" key="7">
    <source>
        <dbReference type="ARBA" id="ARBA00022801"/>
    </source>
</evidence>
<keyword evidence="15" id="KW-1133">Transmembrane helix</keyword>
<evidence type="ECO:0000256" key="3">
    <source>
        <dbReference type="ARBA" id="ARBA00022645"/>
    </source>
</evidence>
<feature type="domain" description="Glycosyl transferase family 51" evidence="17">
    <location>
        <begin position="169"/>
        <end position="355"/>
    </location>
</feature>
<dbReference type="GO" id="GO:0008360">
    <property type="term" value="P:regulation of cell shape"/>
    <property type="evidence" value="ECO:0007669"/>
    <property type="project" value="UniProtKB-KW"/>
</dbReference>
<dbReference type="InterPro" id="IPR036950">
    <property type="entry name" value="PBP_transglycosylase"/>
</dbReference>
<name>A0A937RR68_9ACTN</name>
<dbReference type="FunFam" id="1.10.3810.10:FF:000001">
    <property type="entry name" value="Penicillin-binding protein 1A"/>
    <property type="match status" value="1"/>
</dbReference>
<dbReference type="GO" id="GO:0006508">
    <property type="term" value="P:proteolysis"/>
    <property type="evidence" value="ECO:0007669"/>
    <property type="project" value="UniProtKB-KW"/>
</dbReference>
<feature type="compositionally biased region" description="Low complexity" evidence="14">
    <location>
        <begin position="58"/>
        <end position="68"/>
    </location>
</feature>
<feature type="region of interest" description="Disordered" evidence="14">
    <location>
        <begin position="782"/>
        <end position="856"/>
    </location>
</feature>
<dbReference type="SUPFAM" id="SSF56601">
    <property type="entry name" value="beta-lactamase/transpeptidase-like"/>
    <property type="match status" value="1"/>
</dbReference>
<keyword evidence="4" id="KW-0645">Protease</keyword>
<comment type="catalytic activity">
    <reaction evidence="13">
        <text>[GlcNAc-(1-&gt;4)-Mur2Ac(oyl-L-Ala-gamma-D-Glu-L-Lys-D-Ala-D-Ala)](n)-di-trans,octa-cis-undecaprenyl diphosphate + beta-D-GlcNAc-(1-&gt;4)-Mur2Ac(oyl-L-Ala-gamma-D-Glu-L-Lys-D-Ala-D-Ala)-di-trans,octa-cis-undecaprenyl diphosphate = [GlcNAc-(1-&gt;4)-Mur2Ac(oyl-L-Ala-gamma-D-Glu-L-Lys-D-Ala-D-Ala)](n+1)-di-trans,octa-cis-undecaprenyl diphosphate + di-trans,octa-cis-undecaprenyl diphosphate + H(+)</text>
        <dbReference type="Rhea" id="RHEA:23708"/>
        <dbReference type="Rhea" id="RHEA-COMP:9602"/>
        <dbReference type="Rhea" id="RHEA-COMP:9603"/>
        <dbReference type="ChEBI" id="CHEBI:15378"/>
        <dbReference type="ChEBI" id="CHEBI:58405"/>
        <dbReference type="ChEBI" id="CHEBI:60033"/>
        <dbReference type="ChEBI" id="CHEBI:78435"/>
        <dbReference type="EC" id="2.4.99.28"/>
    </reaction>
</comment>
<sequence length="856" mass="89979">MTGPPTASPAPTGRVDVVDLVLGVRATAAGRDTQTPVAEAGRAARRAGGPAARRRASHSAPSGPGRAGRAARDGKAGAPRPADDGAGNLRTLLDVPAVPEPPRPGRGVFARRGAVLTLALGLVVALLALPMAAGAGLFAKSSAEHYLELPAELITPPLPQNSQILAADGTVIATLHGEQNRVVIEGSEIPEVMRQAIVAIEDSRFYEHGGYDMKGMLRALARNSESGDVQQGASTLTQQYVKNVLLQNARTLEERKAAIDTSVSRKLQELRYATTLEKKLSKEEILVRYLNIAYFGDGAYGVGTAAQHFFGVDISQVTLAQAALLAGLVQSPSRFNPVHNPNDAMKRRNDVLDRMVTMNYISATQADATKQMPITLSDSTKDTTVDSCAESVAPFFCEYVRKQLSVDPALGATQEERDRRLYEGGLRIRTTLDPKVQAAAQAAVDATMGKTNRVSASEVVVEPGTGNILAMALNWNFGEDAAQFQTKMNLATEPAFEPGSTFKAFTMAEALEQGYGLSTAFYSPACVIVEEFPIEGRGEEGVEECVNKGYSNAEVDEAGTFDMPAAMAMSVNTYFIQLLAKIGVMPTADLAKRLGIPDKTYEGLDHGLNPSFGGLTLSQQMKISPLVMANAYATFAAGGKYCEPRYVTAATDSSGKNVDIAPAPNCRQAISKGIADTVANTLQRVIAGPSGTGGRAAIGRPAAGKTGTNDDYSSAWFVGFTPQMAAAVAVGDPRGNAKEYALRHVQADGKDWPYVYGGDLPALIFGRTLKPALEGVPVQQLPKADPKVAQGTKGGMQNTAPTPTATPGMTIDPLTGQPIPGLPTTTPQFPGLGGGQGPQTQQPGRPPDPGGGDGPR</sequence>
<keyword evidence="9" id="KW-0573">Peptidoglycan synthesis</keyword>
<evidence type="ECO:0000313" key="18">
    <source>
        <dbReference type="EMBL" id="MBL7630461.1"/>
    </source>
</evidence>
<keyword evidence="19" id="KW-1185">Reference proteome</keyword>
<comment type="similarity">
    <text evidence="1">In the C-terminal section; belongs to the transpeptidase family.</text>
</comment>
<keyword evidence="7" id="KW-0378">Hydrolase</keyword>
<keyword evidence="15" id="KW-0472">Membrane</keyword>
<dbReference type="GO" id="GO:0009002">
    <property type="term" value="F:serine-type D-Ala-D-Ala carboxypeptidase activity"/>
    <property type="evidence" value="ECO:0007669"/>
    <property type="project" value="UniProtKB-EC"/>
</dbReference>
<feature type="compositionally biased region" description="Low complexity" evidence="14">
    <location>
        <begin position="76"/>
        <end position="87"/>
    </location>
</feature>
<dbReference type="GO" id="GO:0008658">
    <property type="term" value="F:penicillin binding"/>
    <property type="evidence" value="ECO:0007669"/>
    <property type="project" value="InterPro"/>
</dbReference>
<dbReference type="GO" id="GO:0030288">
    <property type="term" value="C:outer membrane-bounded periplasmic space"/>
    <property type="evidence" value="ECO:0007669"/>
    <property type="project" value="TreeGrafter"/>
</dbReference>
<evidence type="ECO:0000256" key="12">
    <source>
        <dbReference type="ARBA" id="ARBA00034000"/>
    </source>
</evidence>
<comment type="caution">
    <text evidence="18">The sequence shown here is derived from an EMBL/GenBank/DDBJ whole genome shotgun (WGS) entry which is preliminary data.</text>
</comment>
<dbReference type="EMBL" id="JAEACQ010000250">
    <property type="protein sequence ID" value="MBL7630461.1"/>
    <property type="molecule type" value="Genomic_DNA"/>
</dbReference>